<gene>
    <name evidence="2" type="ORF">HNR42_001742</name>
</gene>
<comment type="similarity">
    <text evidence="1">Belongs to the ROK (NagC/XylR) family.</text>
</comment>
<organism evidence="2 3">
    <name type="scientific">Deinobacterium chartae</name>
    <dbReference type="NCBI Taxonomy" id="521158"/>
    <lineage>
        <taxon>Bacteria</taxon>
        <taxon>Thermotogati</taxon>
        <taxon>Deinococcota</taxon>
        <taxon>Deinococci</taxon>
        <taxon>Deinococcales</taxon>
        <taxon>Deinococcaceae</taxon>
        <taxon>Deinobacterium</taxon>
    </lineage>
</organism>
<dbReference type="InterPro" id="IPR043129">
    <property type="entry name" value="ATPase_NBD"/>
</dbReference>
<proteinExistence type="inferred from homology"/>
<protein>
    <submittedName>
        <fullName evidence="2">Putative NBD/HSP70 family sugar kinase</fullName>
    </submittedName>
</protein>
<evidence type="ECO:0000256" key="1">
    <source>
        <dbReference type="ARBA" id="ARBA00006479"/>
    </source>
</evidence>
<dbReference type="Pfam" id="PF00480">
    <property type="entry name" value="ROK"/>
    <property type="match status" value="1"/>
</dbReference>
<dbReference type="Gene3D" id="1.10.10.10">
    <property type="entry name" value="Winged helix-like DNA-binding domain superfamily/Winged helix DNA-binding domain"/>
    <property type="match status" value="1"/>
</dbReference>
<keyword evidence="2" id="KW-0418">Kinase</keyword>
<keyword evidence="2" id="KW-0808">Transferase</keyword>
<dbReference type="GO" id="GO:0016301">
    <property type="term" value="F:kinase activity"/>
    <property type="evidence" value="ECO:0007669"/>
    <property type="project" value="UniProtKB-KW"/>
</dbReference>
<sequence>MSQPSHLRQQNRGLVLGLLLEHESISRAALAELSGISKVTVSHIVQDLMHEGWVRPAGRRGGGAGRPAELLELSDQAGTLVGIDLRAGSLELAWSDLRAHQATLTLRPLEGAPIEGVLAALEEVCERAPFGPVRWATVALPAPVGRDGLPQSPNRLPQFDAWRLREACGQRHVPLTFENDANLAALAERLRGQSVHTDYFALLLERESGVGMGIFLNGEPYRGRSGRAGEVGLMQWPLEVPGRSTVLEAMARSPRQEALAYLMSSLSIALDLDQVVVHAETEGLRERLETVLPPSIAVVDSALGQSGPVWGALLTSARRHAAQLLETPQAVSL</sequence>
<evidence type="ECO:0000313" key="2">
    <source>
        <dbReference type="EMBL" id="MBB6098317.1"/>
    </source>
</evidence>
<evidence type="ECO:0000313" key="3">
    <source>
        <dbReference type="Proteomes" id="UP000569951"/>
    </source>
</evidence>
<keyword evidence="3" id="KW-1185">Reference proteome</keyword>
<accession>A0A841HY48</accession>
<dbReference type="PANTHER" id="PTHR18964">
    <property type="entry name" value="ROK (REPRESSOR, ORF, KINASE) FAMILY"/>
    <property type="match status" value="1"/>
</dbReference>
<dbReference type="Proteomes" id="UP000569951">
    <property type="component" value="Unassembled WGS sequence"/>
</dbReference>
<reference evidence="2 3" key="1">
    <citation type="submission" date="2020-08" db="EMBL/GenBank/DDBJ databases">
        <title>Genomic Encyclopedia of Type Strains, Phase IV (KMG-IV): sequencing the most valuable type-strain genomes for metagenomic binning, comparative biology and taxonomic classification.</title>
        <authorList>
            <person name="Goeker M."/>
        </authorList>
    </citation>
    <scope>NUCLEOTIDE SEQUENCE [LARGE SCALE GENOMIC DNA]</scope>
    <source>
        <strain evidence="2 3">DSM 21458</strain>
    </source>
</reference>
<dbReference type="InterPro" id="IPR036388">
    <property type="entry name" value="WH-like_DNA-bd_sf"/>
</dbReference>
<dbReference type="SUPFAM" id="SSF53067">
    <property type="entry name" value="Actin-like ATPase domain"/>
    <property type="match status" value="1"/>
</dbReference>
<dbReference type="CDD" id="cd23763">
    <property type="entry name" value="ASKHA_ATPase_ROK"/>
    <property type="match status" value="1"/>
</dbReference>
<dbReference type="AlphaFoldDB" id="A0A841HY48"/>
<dbReference type="SUPFAM" id="SSF46785">
    <property type="entry name" value="Winged helix' DNA-binding domain"/>
    <property type="match status" value="1"/>
</dbReference>
<dbReference type="Gene3D" id="3.30.420.40">
    <property type="match status" value="2"/>
</dbReference>
<dbReference type="InterPro" id="IPR036390">
    <property type="entry name" value="WH_DNA-bd_sf"/>
</dbReference>
<dbReference type="Pfam" id="PF13412">
    <property type="entry name" value="HTH_24"/>
    <property type="match status" value="1"/>
</dbReference>
<comment type="caution">
    <text evidence="2">The sequence shown here is derived from an EMBL/GenBank/DDBJ whole genome shotgun (WGS) entry which is preliminary data.</text>
</comment>
<name>A0A841HY48_9DEIO</name>
<dbReference type="PANTHER" id="PTHR18964:SF149">
    <property type="entry name" value="BIFUNCTIONAL UDP-N-ACETYLGLUCOSAMINE 2-EPIMERASE_N-ACETYLMANNOSAMINE KINASE"/>
    <property type="match status" value="1"/>
</dbReference>
<dbReference type="InterPro" id="IPR000600">
    <property type="entry name" value="ROK"/>
</dbReference>
<dbReference type="RefSeq" id="WP_183986593.1">
    <property type="nucleotide sequence ID" value="NZ_JACHHG010000005.1"/>
</dbReference>
<dbReference type="EMBL" id="JACHHG010000005">
    <property type="protein sequence ID" value="MBB6098317.1"/>
    <property type="molecule type" value="Genomic_DNA"/>
</dbReference>